<evidence type="ECO:0000256" key="1">
    <source>
        <dbReference type="SAM" id="Phobius"/>
    </source>
</evidence>
<dbReference type="Proteomes" id="UP000192900">
    <property type="component" value="Chromosome"/>
</dbReference>
<dbReference type="RefSeq" id="WP_085071367.1">
    <property type="nucleotide sequence ID" value="NZ_CP019706.1"/>
</dbReference>
<dbReference type="EMBL" id="CP019706">
    <property type="protein sequence ID" value="ARJ43311.1"/>
    <property type="molecule type" value="Genomic_DNA"/>
</dbReference>
<gene>
    <name evidence="3" type="ORF">B1H58_15560</name>
</gene>
<feature type="domain" description="YdbS-like PH" evidence="2">
    <location>
        <begin position="61"/>
        <end position="127"/>
    </location>
</feature>
<dbReference type="AlphaFoldDB" id="A0A1W6B8A7"/>
<name>A0A1W6B8A7_9GAMM</name>
<dbReference type="PANTHER" id="PTHR37938">
    <property type="entry name" value="BLL0215 PROTEIN"/>
    <property type="match status" value="1"/>
</dbReference>
<dbReference type="Pfam" id="PF03703">
    <property type="entry name" value="bPH_2"/>
    <property type="match status" value="1"/>
</dbReference>
<keyword evidence="4" id="KW-1185">Reference proteome</keyword>
<evidence type="ECO:0000313" key="3">
    <source>
        <dbReference type="EMBL" id="ARJ43311.1"/>
    </source>
</evidence>
<evidence type="ECO:0000259" key="2">
    <source>
        <dbReference type="Pfam" id="PF03703"/>
    </source>
</evidence>
<organism evidence="3 4">
    <name type="scientific">Pantoea alhagi</name>
    <dbReference type="NCBI Taxonomy" id="1891675"/>
    <lineage>
        <taxon>Bacteria</taxon>
        <taxon>Pseudomonadati</taxon>
        <taxon>Pseudomonadota</taxon>
        <taxon>Gammaproteobacteria</taxon>
        <taxon>Enterobacterales</taxon>
        <taxon>Erwiniaceae</taxon>
        <taxon>Pantoea</taxon>
    </lineage>
</organism>
<reference evidence="3 4" key="1">
    <citation type="submission" date="2017-02" db="EMBL/GenBank/DDBJ databases">
        <title>Complete genome sequence of the drought resistance-promoting endophyte Pantoea alhagi LTYR-11Z.</title>
        <authorList>
            <person name="Zhang L."/>
        </authorList>
    </citation>
    <scope>NUCLEOTIDE SEQUENCE [LARGE SCALE GENOMIC DNA]</scope>
    <source>
        <strain evidence="3 4">LTYR-11Z</strain>
    </source>
</reference>
<sequence length="139" mass="15334">MSYIDSNLVGNEEVLYRGKVTLLALIPWVIWGLILAMFTMGVGLLLIPLGYLSLRSNEAGITNKRLIAKAGLIKRDTVEIPIKKVSSLQIKQGIIGRICGYGSLVISDTGSAHAPIRFIKDPMRFRQRFFEAQEAAESA</sequence>
<keyword evidence="1" id="KW-0812">Transmembrane</keyword>
<dbReference type="InterPro" id="IPR005182">
    <property type="entry name" value="YdbS-like_PH"/>
</dbReference>
<accession>A0A1W6B8A7</accession>
<feature type="transmembrane region" description="Helical" evidence="1">
    <location>
        <begin position="20"/>
        <end position="47"/>
    </location>
</feature>
<evidence type="ECO:0000313" key="4">
    <source>
        <dbReference type="Proteomes" id="UP000192900"/>
    </source>
</evidence>
<dbReference type="STRING" id="1891675.B1H58_15560"/>
<dbReference type="OrthoDB" id="3378680at2"/>
<keyword evidence="1" id="KW-1133">Transmembrane helix</keyword>
<proteinExistence type="predicted"/>
<keyword evidence="1" id="KW-0472">Membrane</keyword>
<dbReference type="KEGG" id="palh:B1H58_15560"/>
<dbReference type="PANTHER" id="PTHR37938:SF1">
    <property type="entry name" value="BLL0215 PROTEIN"/>
    <property type="match status" value="1"/>
</dbReference>
<protein>
    <recommendedName>
        <fullName evidence="2">YdbS-like PH domain-containing protein</fullName>
    </recommendedName>
</protein>